<feature type="signal peptide" evidence="12">
    <location>
        <begin position="1"/>
        <end position="26"/>
    </location>
</feature>
<evidence type="ECO:0000313" key="15">
    <source>
        <dbReference type="EMBL" id="TGD59260.1"/>
    </source>
</evidence>
<evidence type="ECO:0000256" key="5">
    <source>
        <dbReference type="ARBA" id="ARBA00022729"/>
    </source>
</evidence>
<dbReference type="Pfam" id="PF07715">
    <property type="entry name" value="Plug"/>
    <property type="match status" value="1"/>
</dbReference>
<feature type="domain" description="TonB-dependent receptor-like beta-barrel" evidence="13">
    <location>
        <begin position="279"/>
        <end position="687"/>
    </location>
</feature>
<feature type="chain" id="PRO_5021345611" evidence="12">
    <location>
        <begin position="27"/>
        <end position="729"/>
    </location>
</feature>
<comment type="subcellular location">
    <subcellularLocation>
        <location evidence="1 10">Cell outer membrane</location>
        <topology evidence="1 10">Multi-pass membrane protein</topology>
    </subcellularLocation>
</comment>
<evidence type="ECO:0000313" key="16">
    <source>
        <dbReference type="Proteomes" id="UP000297407"/>
    </source>
</evidence>
<keyword evidence="9 10" id="KW-0998">Cell outer membrane</keyword>
<evidence type="ECO:0000256" key="3">
    <source>
        <dbReference type="ARBA" id="ARBA00022452"/>
    </source>
</evidence>
<dbReference type="PROSITE" id="PS52016">
    <property type="entry name" value="TONB_DEPENDENT_REC_3"/>
    <property type="match status" value="1"/>
</dbReference>
<evidence type="ECO:0000256" key="8">
    <source>
        <dbReference type="ARBA" id="ARBA00023170"/>
    </source>
</evidence>
<dbReference type="SUPFAM" id="SSF56935">
    <property type="entry name" value="Porins"/>
    <property type="match status" value="1"/>
</dbReference>
<dbReference type="GO" id="GO:0044718">
    <property type="term" value="P:siderophore transmembrane transport"/>
    <property type="evidence" value="ECO:0007669"/>
    <property type="project" value="TreeGrafter"/>
</dbReference>
<dbReference type="Gene3D" id="2.170.130.10">
    <property type="entry name" value="TonB-dependent receptor, plug domain"/>
    <property type="match status" value="1"/>
</dbReference>
<dbReference type="EMBL" id="SRLH01000002">
    <property type="protein sequence ID" value="TGD59260.1"/>
    <property type="molecule type" value="Genomic_DNA"/>
</dbReference>
<comment type="caution">
    <text evidence="15">The sequence shown here is derived from an EMBL/GenBank/DDBJ whole genome shotgun (WGS) entry which is preliminary data.</text>
</comment>
<dbReference type="InterPro" id="IPR036942">
    <property type="entry name" value="Beta-barrel_TonB_sf"/>
</dbReference>
<accession>A0A4Z0LBL9</accession>
<dbReference type="GO" id="GO:0015344">
    <property type="term" value="F:siderophore uptake transmembrane transporter activity"/>
    <property type="evidence" value="ECO:0007669"/>
    <property type="project" value="TreeGrafter"/>
</dbReference>
<keyword evidence="5 12" id="KW-0732">Signal</keyword>
<dbReference type="AlphaFoldDB" id="A0A4Z0LBL9"/>
<evidence type="ECO:0000256" key="1">
    <source>
        <dbReference type="ARBA" id="ARBA00004571"/>
    </source>
</evidence>
<dbReference type="OrthoDB" id="1109239at2"/>
<comment type="similarity">
    <text evidence="10 11">Belongs to the TonB-dependent receptor family.</text>
</comment>
<dbReference type="Gene3D" id="2.40.170.20">
    <property type="entry name" value="TonB-dependent receptor, beta-barrel domain"/>
    <property type="match status" value="1"/>
</dbReference>
<dbReference type="Proteomes" id="UP000297407">
    <property type="component" value="Unassembled WGS sequence"/>
</dbReference>
<sequence>MKNITKNKHKILFLLFFLLNLNLIFAQNTLKANIKNEKTKEAIANVSVFLEGTNSSSASDEKGLVVIENIPSGKQTIVFNSIGYRKKEKTIVFPQNDTIEIFLEPTSEELEEVKITSTTRSSRTIQNIPTRIETIAAGELDEKSSMQPGNIKMLLTESTGIQTQQTSQVSGSASIRIQGLDGKYTQLLQDGFPLYSGFASGLSILQIPPLNLKRVEVIKGSTSTLYGGGAIAGLINLITKEPTEKREISFLANINQTQALDLSGFYAERYGKSGLTMYVSRNSQNAYDVNNDGFSDIPKFDRYTINPKFFYYPNEKTIFSLGVNAGFEKRLGGDMLVIGNNTDATHTFFERNNSNRYSTQLKFEKTFDNKNILTIKNSIGYFNRKIEKQAYNFEGQQIATFTEANYLIPNEKSEWNLGANLVSDNFKQMNLTANKLDYYNAAFGIFAQNNLNISEKFILESGLRLDITNRSDIFVLPRLSLLYKINEKLSSRFGGGLGYKSPTIFSEETEEKSFQNIDPLDFSKVSSEKSYGLNGDVNYKTILFDEVSFAINQMFFYTIIKNPLVINPVPFSTHYAFENANGNIQTKGFETNIKLRFEDISCYIGYTYIDAQRDFDNNSTINPLTAKHRINANLMYEWEEKLRIAYEVFYVGNQYLTTNEKVRDYWVMGVSGEYRFKHFSVFLNLENFLDNRQSKWENMYSGTIQNPQFREVYTPTDGFILNGGFKIQI</sequence>
<gene>
    <name evidence="15" type="ORF">E4635_05260</name>
</gene>
<keyword evidence="2 10" id="KW-0813">Transport</keyword>
<dbReference type="SUPFAM" id="SSF49464">
    <property type="entry name" value="Carboxypeptidase regulatory domain-like"/>
    <property type="match status" value="1"/>
</dbReference>
<evidence type="ECO:0000259" key="14">
    <source>
        <dbReference type="Pfam" id="PF07715"/>
    </source>
</evidence>
<dbReference type="InterPro" id="IPR012910">
    <property type="entry name" value="Plug_dom"/>
</dbReference>
<dbReference type="InterPro" id="IPR039426">
    <property type="entry name" value="TonB-dep_rcpt-like"/>
</dbReference>
<keyword evidence="16" id="KW-1185">Reference proteome</keyword>
<dbReference type="Pfam" id="PF00593">
    <property type="entry name" value="TonB_dep_Rec_b-barrel"/>
    <property type="match status" value="1"/>
</dbReference>
<evidence type="ECO:0000256" key="9">
    <source>
        <dbReference type="ARBA" id="ARBA00023237"/>
    </source>
</evidence>
<dbReference type="InterPro" id="IPR037066">
    <property type="entry name" value="Plug_dom_sf"/>
</dbReference>
<keyword evidence="6 11" id="KW-0798">TonB box</keyword>
<keyword evidence="4 10" id="KW-0812">Transmembrane</keyword>
<keyword evidence="8 15" id="KW-0675">Receptor</keyword>
<name>A0A4Z0LBL9_9FLAO</name>
<protein>
    <submittedName>
        <fullName evidence="15">TonB-dependent receptor</fullName>
    </submittedName>
</protein>
<dbReference type="Pfam" id="PF13715">
    <property type="entry name" value="CarbopepD_reg_2"/>
    <property type="match status" value="1"/>
</dbReference>
<organism evidence="15 16">
    <name type="scientific">Flavobacterium humi</name>
    <dbReference type="NCBI Taxonomy" id="2562683"/>
    <lineage>
        <taxon>Bacteria</taxon>
        <taxon>Pseudomonadati</taxon>
        <taxon>Bacteroidota</taxon>
        <taxon>Flavobacteriia</taxon>
        <taxon>Flavobacteriales</taxon>
        <taxon>Flavobacteriaceae</taxon>
        <taxon>Flavobacterium</taxon>
    </lineage>
</organism>
<feature type="domain" description="TonB-dependent receptor plug" evidence="14">
    <location>
        <begin position="126"/>
        <end position="233"/>
    </location>
</feature>
<evidence type="ECO:0000256" key="4">
    <source>
        <dbReference type="ARBA" id="ARBA00022692"/>
    </source>
</evidence>
<dbReference type="GO" id="GO:0009279">
    <property type="term" value="C:cell outer membrane"/>
    <property type="evidence" value="ECO:0007669"/>
    <property type="project" value="UniProtKB-SubCell"/>
</dbReference>
<dbReference type="RefSeq" id="WP_135525570.1">
    <property type="nucleotide sequence ID" value="NZ_SRLH01000002.1"/>
</dbReference>
<evidence type="ECO:0000259" key="13">
    <source>
        <dbReference type="Pfam" id="PF00593"/>
    </source>
</evidence>
<proteinExistence type="inferred from homology"/>
<dbReference type="InterPro" id="IPR000531">
    <property type="entry name" value="Beta-barrel_TonB"/>
</dbReference>
<evidence type="ECO:0000256" key="7">
    <source>
        <dbReference type="ARBA" id="ARBA00023136"/>
    </source>
</evidence>
<evidence type="ECO:0000256" key="12">
    <source>
        <dbReference type="SAM" id="SignalP"/>
    </source>
</evidence>
<dbReference type="InterPro" id="IPR008969">
    <property type="entry name" value="CarboxyPept-like_regulatory"/>
</dbReference>
<dbReference type="PANTHER" id="PTHR30069:SF29">
    <property type="entry name" value="HEMOGLOBIN AND HEMOGLOBIN-HAPTOGLOBIN-BINDING PROTEIN 1-RELATED"/>
    <property type="match status" value="1"/>
</dbReference>
<evidence type="ECO:0000256" key="6">
    <source>
        <dbReference type="ARBA" id="ARBA00023077"/>
    </source>
</evidence>
<keyword evidence="7 10" id="KW-0472">Membrane</keyword>
<evidence type="ECO:0000256" key="11">
    <source>
        <dbReference type="RuleBase" id="RU003357"/>
    </source>
</evidence>
<evidence type="ECO:0000256" key="2">
    <source>
        <dbReference type="ARBA" id="ARBA00022448"/>
    </source>
</evidence>
<dbReference type="PANTHER" id="PTHR30069">
    <property type="entry name" value="TONB-DEPENDENT OUTER MEMBRANE RECEPTOR"/>
    <property type="match status" value="1"/>
</dbReference>
<evidence type="ECO:0000256" key="10">
    <source>
        <dbReference type="PROSITE-ProRule" id="PRU01360"/>
    </source>
</evidence>
<dbReference type="Gene3D" id="2.60.40.1120">
    <property type="entry name" value="Carboxypeptidase-like, regulatory domain"/>
    <property type="match status" value="1"/>
</dbReference>
<reference evidence="15 16" key="1">
    <citation type="submission" date="2019-04" db="EMBL/GenBank/DDBJ databases">
        <title>Flavobacterium sp. strain DS2-A Genome sequencing and assembly.</title>
        <authorList>
            <person name="Kim I."/>
        </authorList>
    </citation>
    <scope>NUCLEOTIDE SEQUENCE [LARGE SCALE GENOMIC DNA]</scope>
    <source>
        <strain evidence="15 16">DS2-A</strain>
    </source>
</reference>
<keyword evidence="3 10" id="KW-1134">Transmembrane beta strand</keyword>